<gene>
    <name evidence="1" type="ORF">DYBT9275_01687</name>
</gene>
<keyword evidence="2" id="KW-1185">Reference proteome</keyword>
<reference evidence="1" key="1">
    <citation type="submission" date="2021-04" db="EMBL/GenBank/DDBJ databases">
        <authorList>
            <person name="Rodrigo-Torres L."/>
            <person name="Arahal R. D."/>
            <person name="Lucena T."/>
        </authorList>
    </citation>
    <scope>NUCLEOTIDE SEQUENCE</scope>
    <source>
        <strain evidence="1">CECT 9275</strain>
    </source>
</reference>
<dbReference type="Proteomes" id="UP000680038">
    <property type="component" value="Unassembled WGS sequence"/>
</dbReference>
<protein>
    <submittedName>
        <fullName evidence="1">Uncharacterized protein</fullName>
    </submittedName>
</protein>
<proteinExistence type="predicted"/>
<name>A0A916JAS6_9BACT</name>
<organism evidence="1 2">
    <name type="scientific">Dyadobacter helix</name>
    <dbReference type="NCBI Taxonomy" id="2822344"/>
    <lineage>
        <taxon>Bacteria</taxon>
        <taxon>Pseudomonadati</taxon>
        <taxon>Bacteroidota</taxon>
        <taxon>Cytophagia</taxon>
        <taxon>Cytophagales</taxon>
        <taxon>Spirosomataceae</taxon>
        <taxon>Dyadobacter</taxon>
    </lineage>
</organism>
<accession>A0A916JAS6</accession>
<evidence type="ECO:0000313" key="2">
    <source>
        <dbReference type="Proteomes" id="UP000680038"/>
    </source>
</evidence>
<evidence type="ECO:0000313" key="1">
    <source>
        <dbReference type="EMBL" id="CAG4995641.1"/>
    </source>
</evidence>
<comment type="caution">
    <text evidence="1">The sequence shown here is derived from an EMBL/GenBank/DDBJ whole genome shotgun (WGS) entry which is preliminary data.</text>
</comment>
<dbReference type="AlphaFoldDB" id="A0A916JAS6"/>
<dbReference type="RefSeq" id="WP_229252691.1">
    <property type="nucleotide sequence ID" value="NZ_CAJRAF010000001.1"/>
</dbReference>
<dbReference type="EMBL" id="CAJRAF010000001">
    <property type="protein sequence ID" value="CAG4995641.1"/>
    <property type="molecule type" value="Genomic_DNA"/>
</dbReference>
<sequence length="150" mass="17355">MSWYDAGAEKVVKGITKLPGEKLEKLLDYLNCTEEQLSDHGYFPTNKKGEYLQYETESDLRDTENVTLKENIYEYFLREVKPHVEEAWISLDATKIGYEISFNKYFYRHKPLRSIEEVAADILALEAESDGLIREILAMGEGVDVLNDHI</sequence>